<gene>
    <name evidence="1" type="ORF">D4L85_31775</name>
</gene>
<keyword evidence="2" id="KW-1185">Reference proteome</keyword>
<accession>A0A385SX37</accession>
<reference evidence="2" key="1">
    <citation type="submission" date="2018-09" db="EMBL/GenBank/DDBJ databases">
        <title>Chryseolinea sp. KIS68-18 isolated from soil.</title>
        <authorList>
            <person name="Weon H.-Y."/>
            <person name="Kwon S.-W."/>
            <person name="Lee S.A."/>
        </authorList>
    </citation>
    <scope>NUCLEOTIDE SEQUENCE [LARGE SCALE GENOMIC DNA]</scope>
    <source>
        <strain evidence="2">KIS68-18</strain>
    </source>
</reference>
<dbReference type="Proteomes" id="UP000266183">
    <property type="component" value="Chromosome"/>
</dbReference>
<dbReference type="KEGG" id="chk:D4L85_31775"/>
<name>A0A385SX37_9BACT</name>
<proteinExistence type="predicted"/>
<organism evidence="1 2">
    <name type="scientific">Chryseolinea soli</name>
    <dbReference type="NCBI Taxonomy" id="2321403"/>
    <lineage>
        <taxon>Bacteria</taxon>
        <taxon>Pseudomonadati</taxon>
        <taxon>Bacteroidota</taxon>
        <taxon>Cytophagia</taxon>
        <taxon>Cytophagales</taxon>
        <taxon>Fulvivirgaceae</taxon>
        <taxon>Chryseolinea</taxon>
    </lineage>
</organism>
<protein>
    <submittedName>
        <fullName evidence="1">Uncharacterized protein</fullName>
    </submittedName>
</protein>
<evidence type="ECO:0000313" key="1">
    <source>
        <dbReference type="EMBL" id="AYB34881.1"/>
    </source>
</evidence>
<evidence type="ECO:0000313" key="2">
    <source>
        <dbReference type="Proteomes" id="UP000266183"/>
    </source>
</evidence>
<dbReference type="EMBL" id="CP032382">
    <property type="protein sequence ID" value="AYB34881.1"/>
    <property type="molecule type" value="Genomic_DNA"/>
</dbReference>
<sequence>MMVRIAVFGAPSWGITILVMATEVPRACGAIETLDIFYKIYGRSTTTTYRRIKHQGMKIEEIERKVKQYIGFESLGFYEHSQDNRIYVMLKNEGEAIYRIRYEFHPKAGVDELNFNWTVYDVIFPVVNQVLKQALSGAT</sequence>
<dbReference type="AlphaFoldDB" id="A0A385SX37"/>